<dbReference type="SMART" id="SM00388">
    <property type="entry name" value="HisKA"/>
    <property type="match status" value="1"/>
</dbReference>
<evidence type="ECO:0000256" key="2">
    <source>
        <dbReference type="ARBA" id="ARBA00012438"/>
    </source>
</evidence>
<accession>A0ABT0VGS0</accession>
<evidence type="ECO:0000313" key="11">
    <source>
        <dbReference type="EMBL" id="MCM2403633.1"/>
    </source>
</evidence>
<dbReference type="InterPro" id="IPR000014">
    <property type="entry name" value="PAS"/>
</dbReference>
<evidence type="ECO:0000256" key="4">
    <source>
        <dbReference type="ARBA" id="ARBA00023012"/>
    </source>
</evidence>
<reference evidence="11 12" key="1">
    <citation type="submission" date="2022-06" db="EMBL/GenBank/DDBJ databases">
        <authorList>
            <person name="Sun Q."/>
        </authorList>
    </citation>
    <scope>NUCLEOTIDE SEQUENCE [LARGE SCALE GENOMIC DNA]</scope>
    <source>
        <strain evidence="11 12">S153</strain>
    </source>
</reference>
<keyword evidence="12" id="KW-1185">Reference proteome</keyword>
<dbReference type="InterPro" id="IPR001789">
    <property type="entry name" value="Sig_transdc_resp-reg_receiver"/>
</dbReference>
<keyword evidence="3 5" id="KW-0597">Phosphoprotein</keyword>
<protein>
    <recommendedName>
        <fullName evidence="2">histidine kinase</fullName>
        <ecNumber evidence="2">2.7.13.3</ecNumber>
    </recommendedName>
</protein>
<dbReference type="InterPro" id="IPR036890">
    <property type="entry name" value="HATPase_C_sf"/>
</dbReference>
<dbReference type="Pfam" id="PF08448">
    <property type="entry name" value="PAS_4"/>
    <property type="match status" value="3"/>
</dbReference>
<dbReference type="Gene3D" id="1.10.287.130">
    <property type="match status" value="1"/>
</dbReference>
<dbReference type="SUPFAM" id="SSF52172">
    <property type="entry name" value="CheY-like"/>
    <property type="match status" value="2"/>
</dbReference>
<dbReference type="SMART" id="SM00091">
    <property type="entry name" value="PAS"/>
    <property type="match status" value="6"/>
</dbReference>
<evidence type="ECO:0000256" key="5">
    <source>
        <dbReference type="PROSITE-ProRule" id="PRU00169"/>
    </source>
</evidence>
<dbReference type="PANTHER" id="PTHR45339:SF1">
    <property type="entry name" value="HYBRID SIGNAL TRANSDUCTION HISTIDINE KINASE J"/>
    <property type="match status" value="1"/>
</dbReference>
<dbReference type="InterPro" id="IPR036097">
    <property type="entry name" value="HisK_dim/P_sf"/>
</dbReference>
<feature type="domain" description="Histidine kinase" evidence="8">
    <location>
        <begin position="803"/>
        <end position="1024"/>
    </location>
</feature>
<dbReference type="EC" id="2.7.13.3" evidence="2"/>
<dbReference type="Gene3D" id="3.30.450.20">
    <property type="entry name" value="PAS domain"/>
    <property type="match status" value="5"/>
</dbReference>
<dbReference type="Pfam" id="PF12860">
    <property type="entry name" value="PAS_7"/>
    <property type="match status" value="2"/>
</dbReference>
<dbReference type="PROSITE" id="PS50110">
    <property type="entry name" value="RESPONSE_REGULATORY"/>
    <property type="match status" value="2"/>
</dbReference>
<dbReference type="InterPro" id="IPR005467">
    <property type="entry name" value="His_kinase_dom"/>
</dbReference>
<dbReference type="Pfam" id="PF00072">
    <property type="entry name" value="Response_reg"/>
    <property type="match status" value="2"/>
</dbReference>
<dbReference type="InterPro" id="IPR003661">
    <property type="entry name" value="HisK_dim/P_dom"/>
</dbReference>
<dbReference type="SUPFAM" id="SSF55874">
    <property type="entry name" value="ATPase domain of HSP90 chaperone/DNA topoisomerase II/histidine kinase"/>
    <property type="match status" value="1"/>
</dbReference>
<evidence type="ECO:0000259" key="10">
    <source>
        <dbReference type="PROSITE" id="PS50112"/>
    </source>
</evidence>
<feature type="region of interest" description="Disordered" evidence="7">
    <location>
        <begin position="1179"/>
        <end position="1205"/>
    </location>
</feature>
<dbReference type="InterPro" id="IPR011006">
    <property type="entry name" value="CheY-like_superfamily"/>
</dbReference>
<name>A0ABT0VGS0_9HYPH</name>
<dbReference type="InterPro" id="IPR013656">
    <property type="entry name" value="PAS_4"/>
</dbReference>
<dbReference type="Gene3D" id="3.40.50.2300">
    <property type="match status" value="2"/>
</dbReference>
<keyword evidence="6" id="KW-0175">Coiled coil</keyword>
<dbReference type="Gene3D" id="3.30.565.10">
    <property type="entry name" value="Histidine kinase-like ATPase, C-terminal domain"/>
    <property type="match status" value="1"/>
</dbReference>
<dbReference type="CDD" id="cd17546">
    <property type="entry name" value="REC_hyHK_CKI1_RcsC-like"/>
    <property type="match status" value="2"/>
</dbReference>
<dbReference type="RefSeq" id="WP_250946475.1">
    <property type="nucleotide sequence ID" value="NZ_JAMQAY010000009.1"/>
</dbReference>
<organism evidence="11 12">
    <name type="scientific">Ciceribacter sichuanensis</name>
    <dbReference type="NCBI Taxonomy" id="2949647"/>
    <lineage>
        <taxon>Bacteria</taxon>
        <taxon>Pseudomonadati</taxon>
        <taxon>Pseudomonadota</taxon>
        <taxon>Alphaproteobacteria</taxon>
        <taxon>Hyphomicrobiales</taxon>
        <taxon>Rhizobiaceae</taxon>
        <taxon>Ciceribacter</taxon>
    </lineage>
</organism>
<comment type="catalytic activity">
    <reaction evidence="1">
        <text>ATP + protein L-histidine = ADP + protein N-phospho-L-histidine.</text>
        <dbReference type="EC" id="2.7.13.3"/>
    </reaction>
</comment>
<dbReference type="CDD" id="cd00130">
    <property type="entry name" value="PAS"/>
    <property type="match status" value="2"/>
</dbReference>
<feature type="domain" description="Response regulatory" evidence="9">
    <location>
        <begin position="1042"/>
        <end position="1163"/>
    </location>
</feature>
<keyword evidence="4" id="KW-0902">Two-component regulatory system</keyword>
<dbReference type="Pfam" id="PF00512">
    <property type="entry name" value="HisKA"/>
    <property type="match status" value="1"/>
</dbReference>
<evidence type="ECO:0000259" key="9">
    <source>
        <dbReference type="PROSITE" id="PS50110"/>
    </source>
</evidence>
<dbReference type="NCBIfam" id="TIGR00229">
    <property type="entry name" value="sensory_box"/>
    <property type="match status" value="2"/>
</dbReference>
<dbReference type="SUPFAM" id="SSF55785">
    <property type="entry name" value="PYP-like sensor domain (PAS domain)"/>
    <property type="match status" value="3"/>
</dbReference>
<evidence type="ECO:0000256" key="1">
    <source>
        <dbReference type="ARBA" id="ARBA00000085"/>
    </source>
</evidence>
<sequence length="1348" mass="150402">MNTGGDLLRLACEKIAELDVPAFVKDSELRYVSVNEAYARFMRVSSQSIAGKTDQEAFGQAEYLDRDDRERRALVFGEDERALVLNPGGSQRVALKIERFLDEDDSIFLFGMAEGMPRRVIEERTPSASVPSTTDRTELLRMVLEDIPTATFVRDSDHRMVFANDAYAAIVNIDRDDLIGKDEWETFGDKGGTYHTENSQVLQGGKVLLTEQVFRFVDGFELPAITRKNRITASNGKHYLVGSITDTTATKQRERELIEARAEAEELHSYLESLLKSLPVGVMILDDALTIEYVNDAFCDMLEADDTYQPVGHSYRAFLDYNFSRGRYGDTALVDVEAIYQARLSQFSEDGNSVVSQAETPGGLILAIRSRRLANGKILVTYSDVTELHQREQETILYRTAIEHLPVPVFIRDSDRRLIFANAAYEMLQGKPRDEFYGMSEDEMFPHSGKQLRAENEQVLATGESFERPQDIMLPGERPASVITRLNRIMTADDHRYIVGSITDVTLLKVRERELIEAQGRAEKLYDDLLSVFHIMPVGVAILNRDMIVEFVNEKCSTIWCWPKDVPLEGMSFRYYCELNRGRGWSWPDVEFEEGYRQRVELFRSLQGSVVRDLVYDDGKYVLSTVTRLNDDRILLTYSDLTDIRRRELEISEARAQLERLGQVMQDATRVMSQGLVVIEDGVIIESNDALVRILGLPPVMVEKGQSWHAAFAYCAKRGDFGPDAMSILREWREKARSASGVSTTFLANRKTWVQMEATVSGRGHWMVVMTDVTEIKKGEEELKVLLARSEAADKAKSEFLANMSHEIRTPMNGVLGMAELLSKSALDTRQKTFVDIIVKSGNALLTIINDILDFSRIDAGQLQLRKTPFDPVEAIEDVATLLSASASEKDIELIVRGDATVRHMVIGDAGRFRQVVTNLVGNAIKFTEKGHVLIAVSSEALAEGRTLLTVQIEDTGIGIPAEKRASIFEKFSQVDSSSTRRHEGTGLGLAITAGLVGLFGGHIDVESELGKGSVFTVQLPFVMASERQKHNAMPVNVRNAHVLVIDDNAVNRQILTEQLTMWGFDCLAVESGPAALSILEEAAQVGVVIDALIIDYQMPVMNGVDVARLIRADRRFDASAIIFLTSMDMLGDERIFQELNIQAHLMKPARANLLRSAVIDVVRAARLRTHAGRFMAPAPAPASARVSSPVLSAPPVQTAERKEERKAPVASACDVLIAEDNEVNQIVFRQIMQATNLTWRIVENGREAVDAWRSLSPRLILMDVSMPVLNGHQAARTIREEERALGDGQHVPIIGVTAHAQDLDQELCLAAGMDDYMSKPISPENMQQKINQWLSSQSSRGALEAGE</sequence>
<evidence type="ECO:0000259" key="8">
    <source>
        <dbReference type="PROSITE" id="PS50109"/>
    </source>
</evidence>
<dbReference type="PROSITE" id="PS50109">
    <property type="entry name" value="HIS_KIN"/>
    <property type="match status" value="1"/>
</dbReference>
<dbReference type="CDD" id="cd16922">
    <property type="entry name" value="HATPase_EvgS-ArcB-TorS-like"/>
    <property type="match status" value="1"/>
</dbReference>
<evidence type="ECO:0000313" key="12">
    <source>
        <dbReference type="Proteomes" id="UP001155079"/>
    </source>
</evidence>
<feature type="modified residue" description="4-aspartylphosphate" evidence="5">
    <location>
        <position position="1096"/>
    </location>
</feature>
<gene>
    <name evidence="11" type="ORF">NBH20_20870</name>
</gene>
<feature type="compositionally biased region" description="Low complexity" evidence="7">
    <location>
        <begin position="1182"/>
        <end position="1197"/>
    </location>
</feature>
<dbReference type="PRINTS" id="PR00344">
    <property type="entry name" value="BCTRLSENSOR"/>
</dbReference>
<dbReference type="SMART" id="SM00448">
    <property type="entry name" value="REC"/>
    <property type="match status" value="2"/>
</dbReference>
<dbReference type="InterPro" id="IPR004358">
    <property type="entry name" value="Sig_transdc_His_kin-like_C"/>
</dbReference>
<feature type="domain" description="Response regulatory" evidence="9">
    <location>
        <begin position="1215"/>
        <end position="1335"/>
    </location>
</feature>
<proteinExistence type="predicted"/>
<feature type="coiled-coil region" evidence="6">
    <location>
        <begin position="644"/>
        <end position="671"/>
    </location>
</feature>
<comment type="caution">
    <text evidence="11">The sequence shown here is derived from an EMBL/GenBank/DDBJ whole genome shotgun (WGS) entry which is preliminary data.</text>
</comment>
<dbReference type="InterPro" id="IPR003594">
    <property type="entry name" value="HATPase_dom"/>
</dbReference>
<dbReference type="InterPro" id="IPR035965">
    <property type="entry name" value="PAS-like_dom_sf"/>
</dbReference>
<dbReference type="EMBL" id="JAMQAY010000009">
    <property type="protein sequence ID" value="MCM2403633.1"/>
    <property type="molecule type" value="Genomic_DNA"/>
</dbReference>
<dbReference type="SUPFAM" id="SSF47384">
    <property type="entry name" value="Homodimeric domain of signal transducing histidine kinase"/>
    <property type="match status" value="1"/>
</dbReference>
<dbReference type="SMART" id="SM00387">
    <property type="entry name" value="HATPase_c"/>
    <property type="match status" value="1"/>
</dbReference>
<feature type="domain" description="PAS" evidence="10">
    <location>
        <begin position="136"/>
        <end position="181"/>
    </location>
</feature>
<dbReference type="Pfam" id="PF02518">
    <property type="entry name" value="HATPase_c"/>
    <property type="match status" value="1"/>
</dbReference>
<feature type="modified residue" description="4-aspartylphosphate" evidence="5">
    <location>
        <position position="1264"/>
    </location>
</feature>
<evidence type="ECO:0000256" key="6">
    <source>
        <dbReference type="SAM" id="Coils"/>
    </source>
</evidence>
<dbReference type="PROSITE" id="PS50112">
    <property type="entry name" value="PAS"/>
    <property type="match status" value="2"/>
</dbReference>
<feature type="domain" description="PAS" evidence="10">
    <location>
        <begin position="394"/>
        <end position="463"/>
    </location>
</feature>
<dbReference type="PANTHER" id="PTHR45339">
    <property type="entry name" value="HYBRID SIGNAL TRANSDUCTION HISTIDINE KINASE J"/>
    <property type="match status" value="1"/>
</dbReference>
<evidence type="ECO:0000256" key="7">
    <source>
        <dbReference type="SAM" id="MobiDB-lite"/>
    </source>
</evidence>
<dbReference type="Proteomes" id="UP001155079">
    <property type="component" value="Unassembled WGS sequence"/>
</dbReference>
<dbReference type="CDD" id="cd00082">
    <property type="entry name" value="HisKA"/>
    <property type="match status" value="1"/>
</dbReference>
<evidence type="ECO:0000256" key="3">
    <source>
        <dbReference type="ARBA" id="ARBA00022553"/>
    </source>
</evidence>